<evidence type="ECO:0000259" key="9">
    <source>
        <dbReference type="Pfam" id="PF13186"/>
    </source>
</evidence>
<evidence type="ECO:0000256" key="4">
    <source>
        <dbReference type="ARBA" id="ARBA00022723"/>
    </source>
</evidence>
<dbReference type="Pfam" id="PF13186">
    <property type="entry name" value="SPASM"/>
    <property type="match status" value="1"/>
</dbReference>
<keyword evidence="3" id="KW-0949">S-adenosyl-L-methionine</keyword>
<keyword evidence="11" id="KW-1185">Reference proteome</keyword>
<evidence type="ECO:0000256" key="2">
    <source>
        <dbReference type="ARBA" id="ARBA00022485"/>
    </source>
</evidence>
<dbReference type="CDD" id="cd01335">
    <property type="entry name" value="Radical_SAM"/>
    <property type="match status" value="1"/>
</dbReference>
<keyword evidence="4" id="KW-0479">Metal-binding</keyword>
<feature type="domain" description="4Fe4S-binding SPASM" evidence="9">
    <location>
        <begin position="176"/>
        <end position="241"/>
    </location>
</feature>
<evidence type="ECO:0000256" key="6">
    <source>
        <dbReference type="ARBA" id="ARBA00023004"/>
    </source>
</evidence>
<evidence type="ECO:0000259" key="8">
    <source>
        <dbReference type="Pfam" id="PF04055"/>
    </source>
</evidence>
<evidence type="ECO:0000256" key="7">
    <source>
        <dbReference type="ARBA" id="ARBA00023014"/>
    </source>
</evidence>
<reference evidence="10 11" key="1">
    <citation type="submission" date="2023-11" db="EMBL/GenBank/DDBJ databases">
        <title>A Novel Polar Bacteriovorax (B. antarcticus) Isolated from the Biocrust in Antarctica.</title>
        <authorList>
            <person name="Mun W."/>
            <person name="Choi S.Y."/>
            <person name="Mitchell R.J."/>
        </authorList>
    </citation>
    <scope>NUCLEOTIDE SEQUENCE [LARGE SCALE GENOMIC DNA]</scope>
    <source>
        <strain evidence="10 11">PP10</strain>
    </source>
</reference>
<dbReference type="InterPro" id="IPR013785">
    <property type="entry name" value="Aldolase_TIM"/>
</dbReference>
<evidence type="ECO:0000313" key="11">
    <source>
        <dbReference type="Proteomes" id="UP001302274"/>
    </source>
</evidence>
<evidence type="ECO:0000313" key="10">
    <source>
        <dbReference type="EMBL" id="MEA9356706.1"/>
    </source>
</evidence>
<dbReference type="EMBL" id="JAYGJQ010000002">
    <property type="protein sequence ID" value="MEA9356706.1"/>
    <property type="molecule type" value="Genomic_DNA"/>
</dbReference>
<comment type="caution">
    <text evidence="10">The sequence shown here is derived from an EMBL/GenBank/DDBJ whole genome shotgun (WGS) entry which is preliminary data.</text>
</comment>
<dbReference type="PANTHER" id="PTHR11228:SF7">
    <property type="entry name" value="PQQA PEPTIDE CYCLASE"/>
    <property type="match status" value="1"/>
</dbReference>
<dbReference type="PROSITE" id="PS01305">
    <property type="entry name" value="MOAA_NIFB_PQQE"/>
    <property type="match status" value="1"/>
</dbReference>
<keyword evidence="2" id="KW-0004">4Fe-4S</keyword>
<dbReference type="InterPro" id="IPR058240">
    <property type="entry name" value="rSAM_sf"/>
</dbReference>
<dbReference type="InterPro" id="IPR050377">
    <property type="entry name" value="Radical_SAM_PqqE_MftC-like"/>
</dbReference>
<proteinExistence type="predicted"/>
<dbReference type="Pfam" id="PF04055">
    <property type="entry name" value="Radical_SAM"/>
    <property type="match status" value="1"/>
</dbReference>
<keyword evidence="5" id="KW-0560">Oxidoreductase</keyword>
<dbReference type="InterPro" id="IPR000385">
    <property type="entry name" value="MoaA_NifB_PqqE_Fe-S-bd_CS"/>
</dbReference>
<dbReference type="RefSeq" id="WP_323576564.1">
    <property type="nucleotide sequence ID" value="NZ_JAYGJQ010000002.1"/>
</dbReference>
<keyword evidence="6" id="KW-0408">Iron</keyword>
<sequence length="247" mass="28757">MKDQSWFINIDIEINHGCNLSCDYCPNSVATRKEQGFMSMDLFEKILLQLQDIQFKGRICYHFYNEPLLHPQLEEFVALSKKLLPQSRSEIYSNGMYINEDKYKRLRLAGVDKFTITKHQGIKNLVFDEVYSKLSANEKKTIDYADHSTLLYSNRGGKVDYGRALTDTLKKRPCLIPIFNPVVTVKGNVLTCYEDFDQTHTMGSINDQHIKEIWLSENYVNFRNDLKSGLREKYPVCRDCNNIQVIS</sequence>
<dbReference type="InterPro" id="IPR023885">
    <property type="entry name" value="4Fe4S-binding_SPASM_dom"/>
</dbReference>
<protein>
    <submittedName>
        <fullName evidence="10">Radical SAM protein</fullName>
    </submittedName>
</protein>
<gene>
    <name evidence="10" type="ORF">SHI21_10845</name>
</gene>
<dbReference type="SUPFAM" id="SSF102114">
    <property type="entry name" value="Radical SAM enzymes"/>
    <property type="match status" value="1"/>
</dbReference>
<feature type="domain" description="Radical SAM core" evidence="8">
    <location>
        <begin position="12"/>
        <end position="117"/>
    </location>
</feature>
<organism evidence="10 11">
    <name type="scientific">Bacteriovorax antarcticus</name>
    <dbReference type="NCBI Taxonomy" id="3088717"/>
    <lineage>
        <taxon>Bacteria</taxon>
        <taxon>Pseudomonadati</taxon>
        <taxon>Bdellovibrionota</taxon>
        <taxon>Bacteriovoracia</taxon>
        <taxon>Bacteriovoracales</taxon>
        <taxon>Bacteriovoracaceae</taxon>
        <taxon>Bacteriovorax</taxon>
    </lineage>
</organism>
<comment type="cofactor">
    <cofactor evidence="1">
        <name>[4Fe-4S] cluster</name>
        <dbReference type="ChEBI" id="CHEBI:49883"/>
    </cofactor>
</comment>
<dbReference type="Proteomes" id="UP001302274">
    <property type="component" value="Unassembled WGS sequence"/>
</dbReference>
<dbReference type="InterPro" id="IPR007197">
    <property type="entry name" value="rSAM"/>
</dbReference>
<evidence type="ECO:0000256" key="1">
    <source>
        <dbReference type="ARBA" id="ARBA00001966"/>
    </source>
</evidence>
<evidence type="ECO:0000256" key="5">
    <source>
        <dbReference type="ARBA" id="ARBA00023002"/>
    </source>
</evidence>
<dbReference type="SFLD" id="SFLDG01067">
    <property type="entry name" value="SPASM/twitch_domain_containing"/>
    <property type="match status" value="1"/>
</dbReference>
<evidence type="ECO:0000256" key="3">
    <source>
        <dbReference type="ARBA" id="ARBA00022691"/>
    </source>
</evidence>
<keyword evidence="7" id="KW-0411">Iron-sulfur</keyword>
<dbReference type="Gene3D" id="3.20.20.70">
    <property type="entry name" value="Aldolase class I"/>
    <property type="match status" value="1"/>
</dbReference>
<dbReference type="SFLD" id="SFLDS00029">
    <property type="entry name" value="Radical_SAM"/>
    <property type="match status" value="1"/>
</dbReference>
<accession>A0ABU5VUH9</accession>
<name>A0ABU5VUH9_9BACT</name>
<dbReference type="PANTHER" id="PTHR11228">
    <property type="entry name" value="RADICAL SAM DOMAIN PROTEIN"/>
    <property type="match status" value="1"/>
</dbReference>